<comment type="similarity">
    <text evidence="2">Belongs to the glycosyl hydrolase 5 (cellulase A) family.</text>
</comment>
<feature type="compositionally biased region" description="Low complexity" evidence="13">
    <location>
        <begin position="424"/>
        <end position="438"/>
    </location>
</feature>
<dbReference type="InterPro" id="IPR001547">
    <property type="entry name" value="Glyco_hydro_5"/>
</dbReference>
<evidence type="ECO:0000256" key="3">
    <source>
        <dbReference type="ARBA" id="ARBA00012601"/>
    </source>
</evidence>
<dbReference type="AlphaFoldDB" id="A0A9P6LHW4"/>
<keyword evidence="4 14" id="KW-0732">Signal</keyword>
<sequence>MVSKTFTLLGLAAAAVARGVAISGGDFGCEIDGSCPTGNVQLPLSSLGGGDGEGQMNHFAKDDSLNMFRLPVGWQFLVNNQLGGQLNSGNLGKYDQVMQKCLATGAYCMLDIHNFARWNGGIIGQGGPTDDQFVSLWTQLATKYKDNEKVVFELMNEPHDLDVKIWAATCQKVVTAIRQAGATSQMILLPGTNFNSAEFLVSSGSAEALTAITNPDGTTDNLIIDIHKYLDEDNSGTHKPCTTDNVESFRTVAEFLRAKGRRGLVSETGASSDSSCFTAFCAQNTFINQNSDVFIGLVGWAAGSFDTGYVLSLTPKKSGNSYTDNDLMKQCVLATWNTEQNVTSPETTASKPAASATPSVAPSKAPSAAPSVTPSKAPSGAPSAVPTSAPASSDEGGILPPTSVMTVPTTLLIDTSTPTIPVPTGARGRNGTTTTSTPLAPTAAAARVDVNCTSVPEGDIEGAFGRNGPASFGDEGLTATANAYGNLIHITRYTGGDPCDQSKFICADFAQSTEHSQNAQHADSDPELRHLHLLNRHIEWLCHYWPTNIKVEKENGSETIEKEKEEESKNDRKLQVNYKENAQKEDDAGVHVGIDMALQIIKLGEIADSTAATTSNTGSAKRLVKSWLEGLSKTKRDGLPMISRSENELKRFDLVDHALVWWAMRSVEKLGWNPTLSYDPLKKPEKQISPQEFQESILKRFTTENTTIKTRMLARSRSLVEMDFILGPKDTTLFNADSDDNEESEWNRPLDFGLAVILCSLKIAVKSSEEPATMYKRQFGWFKEDIFSMNEQKHDSYWSTQFEIPYILSAFPSSKPENGTADDLSKVSNLLERSLDKRKAESKEDVVMKQRLPFGDYIGLKHIVELRDRWLYDEPKFLNSQPTIPEISVKAFRKLFKDEKNIFFKATIVQACIDQLAALEVRRSEPRRALDPDLELGPGLDRLACIVSDVGGADVLFKSKQNNSEGVQSIMQHPHGTQRDYEKEHVKTLDQLRERLIIPRSRDYSKKRLLQFYHIEPTAALVCCLASPVPWIPSSASGRLILTF</sequence>
<dbReference type="GeneID" id="62165286"/>
<evidence type="ECO:0000313" key="17">
    <source>
        <dbReference type="Proteomes" id="UP000781932"/>
    </source>
</evidence>
<evidence type="ECO:0000256" key="6">
    <source>
        <dbReference type="ARBA" id="ARBA00023001"/>
    </source>
</evidence>
<reference evidence="16" key="2">
    <citation type="submission" date="2020-11" db="EMBL/GenBank/DDBJ databases">
        <title>Whole genome sequencing of Colletotrichum sp.</title>
        <authorList>
            <person name="Li H."/>
        </authorList>
    </citation>
    <scope>NUCLEOTIDE SEQUENCE</scope>
    <source>
        <strain evidence="16">CkLH20</strain>
    </source>
</reference>
<dbReference type="GO" id="GO:0030245">
    <property type="term" value="P:cellulose catabolic process"/>
    <property type="evidence" value="ECO:0007669"/>
    <property type="project" value="UniProtKB-KW"/>
</dbReference>
<dbReference type="GO" id="GO:0008810">
    <property type="term" value="F:cellulase activity"/>
    <property type="evidence" value="ECO:0007669"/>
    <property type="project" value="UniProtKB-EC"/>
</dbReference>
<keyword evidence="10" id="KW-0624">Polysaccharide degradation</keyword>
<feature type="compositionally biased region" description="Polar residues" evidence="13">
    <location>
        <begin position="403"/>
        <end position="419"/>
    </location>
</feature>
<dbReference type="EMBL" id="JAATWM020000034">
    <property type="protein sequence ID" value="KAF9872987.1"/>
    <property type="molecule type" value="Genomic_DNA"/>
</dbReference>
<comment type="function">
    <text evidence="11">Endoglucanase (EG) that cleaves the internal beta-1,4-glucosidic bonds in cellulose. The degradation of cellulose involves an interplay between different cellulolytic enzymes. Hydrolysis starts with EGs, which cut internal glycosidic linkages to reduce the polymerization degree of the substrate and creates new chain ends for exocellobiohydrolases (CBHs). The CBH release the disaccharide cellobiose from the non-reducing end of the cellulose polymer chain. Finally, beta-1,4-glucosidases hydrolyze the cellobiose and other short cello-oligosaccharides into glucose units.</text>
</comment>
<keyword evidence="17" id="KW-1185">Reference proteome</keyword>
<evidence type="ECO:0000256" key="9">
    <source>
        <dbReference type="ARBA" id="ARBA00023295"/>
    </source>
</evidence>
<organism evidence="16 17">
    <name type="scientific">Colletotrichum karsti</name>
    <dbReference type="NCBI Taxonomy" id="1095194"/>
    <lineage>
        <taxon>Eukaryota</taxon>
        <taxon>Fungi</taxon>
        <taxon>Dikarya</taxon>
        <taxon>Ascomycota</taxon>
        <taxon>Pezizomycotina</taxon>
        <taxon>Sordariomycetes</taxon>
        <taxon>Hypocreomycetidae</taxon>
        <taxon>Glomerellales</taxon>
        <taxon>Glomerellaceae</taxon>
        <taxon>Colletotrichum</taxon>
        <taxon>Colletotrichum boninense species complex</taxon>
    </lineage>
</organism>
<reference evidence="16" key="1">
    <citation type="submission" date="2020-03" db="EMBL/GenBank/DDBJ databases">
        <authorList>
            <person name="He L."/>
        </authorList>
    </citation>
    <scope>NUCLEOTIDE SEQUENCE</scope>
    <source>
        <strain evidence="16">CkLH20</strain>
    </source>
</reference>
<evidence type="ECO:0000313" key="16">
    <source>
        <dbReference type="EMBL" id="KAF9872987.1"/>
    </source>
</evidence>
<evidence type="ECO:0000256" key="5">
    <source>
        <dbReference type="ARBA" id="ARBA00022801"/>
    </source>
</evidence>
<proteinExistence type="inferred from homology"/>
<evidence type="ECO:0000256" key="8">
    <source>
        <dbReference type="ARBA" id="ARBA00023283"/>
    </source>
</evidence>
<dbReference type="RefSeq" id="XP_038742448.1">
    <property type="nucleotide sequence ID" value="XM_038892212.1"/>
</dbReference>
<evidence type="ECO:0000256" key="10">
    <source>
        <dbReference type="ARBA" id="ARBA00023326"/>
    </source>
</evidence>
<gene>
    <name evidence="16" type="ORF">CkaCkLH20_09497</name>
</gene>
<evidence type="ECO:0000256" key="11">
    <source>
        <dbReference type="ARBA" id="ARBA00059691"/>
    </source>
</evidence>
<evidence type="ECO:0000259" key="15">
    <source>
        <dbReference type="Pfam" id="PF00150"/>
    </source>
</evidence>
<feature type="chain" id="PRO_5040491655" description="Endoglucanase EG-II" evidence="14">
    <location>
        <begin position="18"/>
        <end position="1044"/>
    </location>
</feature>
<dbReference type="PANTHER" id="PTHR34142">
    <property type="entry name" value="ENDO-BETA-1,4-GLUCANASE A"/>
    <property type="match status" value="1"/>
</dbReference>
<accession>A0A9P6LHW4</accession>
<dbReference type="PANTHER" id="PTHR34142:SF5">
    <property type="entry name" value="CBM1 DOMAIN-CONTAINING PROTEIN"/>
    <property type="match status" value="1"/>
</dbReference>
<evidence type="ECO:0000256" key="13">
    <source>
        <dbReference type="SAM" id="MobiDB-lite"/>
    </source>
</evidence>
<dbReference type="EC" id="3.2.1.4" evidence="3"/>
<dbReference type="InterPro" id="IPR017853">
    <property type="entry name" value="GH"/>
</dbReference>
<comment type="catalytic activity">
    <reaction evidence="1">
        <text>Endohydrolysis of (1-&gt;4)-beta-D-glucosidic linkages in cellulose, lichenin and cereal beta-D-glucans.</text>
        <dbReference type="EC" id="3.2.1.4"/>
    </reaction>
</comment>
<dbReference type="Proteomes" id="UP000781932">
    <property type="component" value="Unassembled WGS sequence"/>
</dbReference>
<evidence type="ECO:0000256" key="12">
    <source>
        <dbReference type="ARBA" id="ARBA00074271"/>
    </source>
</evidence>
<dbReference type="OrthoDB" id="5823761at2759"/>
<feature type="compositionally biased region" description="Low complexity" evidence="13">
    <location>
        <begin position="343"/>
        <end position="393"/>
    </location>
</feature>
<keyword evidence="5" id="KW-0378">Hydrolase</keyword>
<keyword evidence="7" id="KW-0119">Carbohydrate metabolism</keyword>
<protein>
    <recommendedName>
        <fullName evidence="12">Endoglucanase EG-II</fullName>
        <ecNumber evidence="3">3.2.1.4</ecNumber>
    </recommendedName>
</protein>
<feature type="domain" description="Glycoside hydrolase family 5" evidence="15">
    <location>
        <begin position="52"/>
        <end position="298"/>
    </location>
</feature>
<evidence type="ECO:0000256" key="7">
    <source>
        <dbReference type="ARBA" id="ARBA00023277"/>
    </source>
</evidence>
<evidence type="ECO:0000256" key="14">
    <source>
        <dbReference type="SAM" id="SignalP"/>
    </source>
</evidence>
<dbReference type="FunFam" id="3.20.20.80:FF:000124">
    <property type="entry name" value="Exported cellulase"/>
    <property type="match status" value="1"/>
</dbReference>
<keyword evidence="6" id="KW-0136">Cellulose degradation</keyword>
<evidence type="ECO:0000256" key="1">
    <source>
        <dbReference type="ARBA" id="ARBA00000966"/>
    </source>
</evidence>
<evidence type="ECO:0000256" key="2">
    <source>
        <dbReference type="ARBA" id="ARBA00005641"/>
    </source>
</evidence>
<name>A0A9P6LHW4_9PEZI</name>
<dbReference type="PROSITE" id="PS00659">
    <property type="entry name" value="GLYCOSYL_HYDROL_F5"/>
    <property type="match status" value="1"/>
</dbReference>
<dbReference type="Gene3D" id="3.20.20.80">
    <property type="entry name" value="Glycosidases"/>
    <property type="match status" value="1"/>
</dbReference>
<evidence type="ECO:0000256" key="4">
    <source>
        <dbReference type="ARBA" id="ARBA00022729"/>
    </source>
</evidence>
<dbReference type="InterPro" id="IPR018087">
    <property type="entry name" value="Glyco_hydro_5_CS"/>
</dbReference>
<dbReference type="SUPFAM" id="SSF51445">
    <property type="entry name" value="(Trans)glycosidases"/>
    <property type="match status" value="1"/>
</dbReference>
<dbReference type="Pfam" id="PF00150">
    <property type="entry name" value="Cellulase"/>
    <property type="match status" value="1"/>
</dbReference>
<comment type="caution">
    <text evidence="16">The sequence shown here is derived from an EMBL/GenBank/DDBJ whole genome shotgun (WGS) entry which is preliminary data.</text>
</comment>
<keyword evidence="8" id="KW-0873">Pyrrolidone carboxylic acid</keyword>
<feature type="signal peptide" evidence="14">
    <location>
        <begin position="1"/>
        <end position="17"/>
    </location>
</feature>
<feature type="region of interest" description="Disordered" evidence="13">
    <location>
        <begin position="341"/>
        <end position="438"/>
    </location>
</feature>
<keyword evidence="9" id="KW-0326">Glycosidase</keyword>